<sequence>MRYFSDKWGKIDPVEYVLGTRFATRRNRTTGTFAQTIVKDKFVYIPILETLQSIYRHPSITDMMARDSQQRPNCLYDIHDGEFFKRHALFSKQRHAVQIQLFFDEFECSNPLGSKRGIHKLGAIYFTLRNISPKYNSSLLNIHLVTLFHAQDIKTYGFDKILEPLVQDISTLETIGIQIPLFDQTVYGTIVQVTGDILGVHSLFGFVESFSARYCCRFCLLEKEDFQTVFSEDRPKMTVRTKELHAEHCQTMQSNPSLPYVMGVKKSCFLNWLQYFHTTSNFSVDIMHNILEGVAQFEMKLLIQHLIENYTTSAEVDKRIQFQLWLHGTKQQTSWCTIKRGFQ</sequence>
<evidence type="ECO:0000313" key="1">
    <source>
        <dbReference type="Proteomes" id="UP000515129"/>
    </source>
</evidence>
<evidence type="ECO:0000313" key="2">
    <source>
        <dbReference type="RefSeq" id="XP_026112913.1"/>
    </source>
</evidence>
<proteinExistence type="predicted"/>
<organism evidence="1 2">
    <name type="scientific">Carassius auratus</name>
    <name type="common">Goldfish</name>
    <dbReference type="NCBI Taxonomy" id="7957"/>
    <lineage>
        <taxon>Eukaryota</taxon>
        <taxon>Metazoa</taxon>
        <taxon>Chordata</taxon>
        <taxon>Craniata</taxon>
        <taxon>Vertebrata</taxon>
        <taxon>Euteleostomi</taxon>
        <taxon>Actinopterygii</taxon>
        <taxon>Neopterygii</taxon>
        <taxon>Teleostei</taxon>
        <taxon>Ostariophysi</taxon>
        <taxon>Cypriniformes</taxon>
        <taxon>Cyprinidae</taxon>
        <taxon>Cyprininae</taxon>
        <taxon>Carassius</taxon>
    </lineage>
</organism>
<dbReference type="RefSeq" id="XP_026112913.1">
    <property type="nucleotide sequence ID" value="XM_026257128.1"/>
</dbReference>
<accession>A0A6P6NW92</accession>
<protein>
    <submittedName>
        <fullName evidence="2">Uncharacterized protein LOC113091546 isoform X3</fullName>
    </submittedName>
</protein>
<gene>
    <name evidence="2" type="primary">LOC113091546</name>
</gene>
<dbReference type="Proteomes" id="UP000515129">
    <property type="component" value="Unplaced"/>
</dbReference>
<reference evidence="2" key="1">
    <citation type="submission" date="2025-08" db="UniProtKB">
        <authorList>
            <consortium name="RefSeq"/>
        </authorList>
    </citation>
    <scope>IDENTIFICATION</scope>
    <source>
        <strain evidence="2">Wakin</strain>
        <tissue evidence="2">Muscle</tissue>
    </source>
</reference>
<name>A0A6P6NW92_CARAU</name>
<dbReference type="AlphaFoldDB" id="A0A6P6NW92"/>
<dbReference type="GeneID" id="113091546"/>
<keyword evidence="1" id="KW-1185">Reference proteome</keyword>
<dbReference type="OrthoDB" id="10034966at2759"/>